<evidence type="ECO:0000313" key="12">
    <source>
        <dbReference type="Proteomes" id="UP001472866"/>
    </source>
</evidence>
<dbReference type="EMBL" id="CP151501">
    <property type="protein sequence ID" value="WZN58611.1"/>
    <property type="molecule type" value="Genomic_DNA"/>
</dbReference>
<proteinExistence type="inferred from homology"/>
<evidence type="ECO:0000256" key="5">
    <source>
        <dbReference type="ARBA" id="ARBA00035007"/>
    </source>
</evidence>
<comment type="catalytic activity">
    <reaction evidence="8">
        <text>beta-nicotinamide D-ribonucleotide + diphosphate = 5-phospho-alpha-D-ribose 1-diphosphate + nicotinamide + H(+)</text>
        <dbReference type="Rhea" id="RHEA:16149"/>
        <dbReference type="ChEBI" id="CHEBI:14649"/>
        <dbReference type="ChEBI" id="CHEBI:15378"/>
        <dbReference type="ChEBI" id="CHEBI:17154"/>
        <dbReference type="ChEBI" id="CHEBI:33019"/>
        <dbReference type="ChEBI" id="CHEBI:58017"/>
        <dbReference type="EC" id="2.4.2.12"/>
    </reaction>
    <physiologicalReaction direction="right-to-left" evidence="8">
        <dbReference type="Rhea" id="RHEA:16151"/>
    </physiologicalReaction>
</comment>
<dbReference type="Pfam" id="PF18127">
    <property type="entry name" value="NAMPT_N"/>
    <property type="match status" value="1"/>
</dbReference>
<keyword evidence="4" id="KW-0808">Transferase</keyword>
<dbReference type="InterPro" id="IPR041525">
    <property type="entry name" value="N/Namide_PRibTrfase"/>
</dbReference>
<keyword evidence="12" id="KW-1185">Reference proteome</keyword>
<dbReference type="InterPro" id="IPR013785">
    <property type="entry name" value="Aldolase_TIM"/>
</dbReference>
<dbReference type="Pfam" id="PF04095">
    <property type="entry name" value="NAPRTase"/>
    <property type="match status" value="1"/>
</dbReference>
<protein>
    <recommendedName>
        <fullName evidence="7">Nicotinamide phosphoribosyltransferase</fullName>
        <ecNumber evidence="6">2.4.2.12</ecNumber>
    </recommendedName>
</protein>
<evidence type="ECO:0000259" key="10">
    <source>
        <dbReference type="Pfam" id="PF18127"/>
    </source>
</evidence>
<keyword evidence="3 11" id="KW-0328">Glycosyltransferase</keyword>
<dbReference type="EC" id="2.4.2.12" evidence="6"/>
<evidence type="ECO:0000256" key="4">
    <source>
        <dbReference type="ARBA" id="ARBA00022679"/>
    </source>
</evidence>
<gene>
    <name evidence="11" type="ORF">HKI87_01g01350</name>
</gene>
<keyword evidence="2" id="KW-0662">Pyridine nucleotide biosynthesis</keyword>
<evidence type="ECO:0000256" key="2">
    <source>
        <dbReference type="ARBA" id="ARBA00022642"/>
    </source>
</evidence>
<evidence type="ECO:0000259" key="9">
    <source>
        <dbReference type="Pfam" id="PF04095"/>
    </source>
</evidence>
<name>A0AAX4NXY5_9CHLO</name>
<dbReference type="InterPro" id="IPR041529">
    <property type="entry name" value="DUF5598"/>
</dbReference>
<dbReference type="SUPFAM" id="SSF51690">
    <property type="entry name" value="Nicotinate/Quinolinate PRTase C-terminal domain-like"/>
    <property type="match status" value="1"/>
</dbReference>
<dbReference type="InterPro" id="IPR016471">
    <property type="entry name" value="Nicotinamide_PRibTrfase"/>
</dbReference>
<comment type="similarity">
    <text evidence="1">Belongs to the NAPRTase family.</text>
</comment>
<evidence type="ECO:0000256" key="7">
    <source>
        <dbReference type="ARBA" id="ARBA00035036"/>
    </source>
</evidence>
<dbReference type="Gene3D" id="3.20.20.70">
    <property type="entry name" value="Aldolase class I"/>
    <property type="match status" value="1"/>
</dbReference>
<reference evidence="11 12" key="1">
    <citation type="submission" date="2024-03" db="EMBL/GenBank/DDBJ databases">
        <title>Complete genome sequence of the green alga Chloropicon roscoffensis RCC1871.</title>
        <authorList>
            <person name="Lemieux C."/>
            <person name="Pombert J.-F."/>
            <person name="Otis C."/>
            <person name="Turmel M."/>
        </authorList>
    </citation>
    <scope>NUCLEOTIDE SEQUENCE [LARGE SCALE GENOMIC DNA]</scope>
    <source>
        <strain evidence="11 12">RCC1871</strain>
    </source>
</reference>
<accession>A0AAX4NXY5</accession>
<comment type="pathway">
    <text evidence="5">Cofactor biosynthesis; NAD(+) biosynthesis; nicotinamide D-ribonucleotide from 5-phospho-alpha-D-ribose 1-diphosphate and nicotinamide: step 1/1.</text>
</comment>
<dbReference type="NCBIfam" id="NF006629">
    <property type="entry name" value="PRK09198.1"/>
    <property type="match status" value="1"/>
</dbReference>
<evidence type="ECO:0000256" key="1">
    <source>
        <dbReference type="ARBA" id="ARBA00010897"/>
    </source>
</evidence>
<dbReference type="Proteomes" id="UP001472866">
    <property type="component" value="Chromosome 01"/>
</dbReference>
<dbReference type="GO" id="GO:0047280">
    <property type="term" value="F:nicotinamide phosphoribosyltransferase activity"/>
    <property type="evidence" value="ECO:0007669"/>
    <property type="project" value="UniProtKB-EC"/>
</dbReference>
<dbReference type="GO" id="GO:0009435">
    <property type="term" value="P:NAD+ biosynthetic process"/>
    <property type="evidence" value="ECO:0007669"/>
    <property type="project" value="InterPro"/>
</dbReference>
<feature type="domain" description="Nicotinate/nicotinamide phosphoribosyltransferase" evidence="9">
    <location>
        <begin position="250"/>
        <end position="487"/>
    </location>
</feature>
<evidence type="ECO:0000256" key="8">
    <source>
        <dbReference type="ARBA" id="ARBA00047835"/>
    </source>
</evidence>
<evidence type="ECO:0000256" key="3">
    <source>
        <dbReference type="ARBA" id="ARBA00022676"/>
    </source>
</evidence>
<organism evidence="11 12">
    <name type="scientific">Chloropicon roscoffensis</name>
    <dbReference type="NCBI Taxonomy" id="1461544"/>
    <lineage>
        <taxon>Eukaryota</taxon>
        <taxon>Viridiplantae</taxon>
        <taxon>Chlorophyta</taxon>
        <taxon>Chloropicophyceae</taxon>
        <taxon>Chloropicales</taxon>
        <taxon>Chloropicaceae</taxon>
        <taxon>Chloropicon</taxon>
    </lineage>
</organism>
<dbReference type="PANTHER" id="PTHR43816:SF1">
    <property type="entry name" value="NICOTINAMIDE PHOSPHORIBOSYLTRANSFERASE"/>
    <property type="match status" value="1"/>
</dbReference>
<evidence type="ECO:0000313" key="11">
    <source>
        <dbReference type="EMBL" id="WZN58611.1"/>
    </source>
</evidence>
<sequence>MSAAHTTPCRRILCSRYLQPRLTPKTPGRRPHLSKIPNTLELHRSLASGRGLGIQLRTMSTGFASEALFGGLPIGILSDSYKAGHFTQYPKATEASAYGEFRRGYNKDKEDTRCVFYGIRYIVETFLHRRWTRSDVDNVSKFYATHKAPFNTEYPWPKDLFYDIVEECDGYFPVKLEALPEGTCVNSHVPVFQITARGKYTGLVTFLETLLCQVWYPTTVATLSRRCRQIVEDGFDRSVDDDRKFLVPSRLHDFGFRGCTCAEQSVIGGCAHLLSFEGSDTMSAAYYAQFVLNGGKAVASSIPATEHSVMMSWETEKEAIENMIEVYGDGIFACVMDSYDYARALDEILPSVASKKNARGDGGYMVLRPDSGDPVEAVLMALRAAEKVFGSEVNSKGFKVIKGCGVIQGDGINIDGLRRILEAAMEAGYSAENVAFGMGGGLLQKVNRDTMSFATKLSAIVPESTGEERIVMKAPKTDVGKTSLPGRLAVKYVEGEGGMRTPTVFPKDLVSPEDNLLEVVYDHKPVGKEWDSFDRVRERVADTWRALAPAADAVSQEMRSLQAQHNPHNK</sequence>
<dbReference type="PANTHER" id="PTHR43816">
    <property type="entry name" value="NICOTINAMIDE PHOSPHORIBOSYLTRANSFERASE"/>
    <property type="match status" value="1"/>
</dbReference>
<dbReference type="InterPro" id="IPR036068">
    <property type="entry name" value="Nicotinate_pribotase-like_C"/>
</dbReference>
<evidence type="ECO:0000256" key="6">
    <source>
        <dbReference type="ARBA" id="ARBA00035024"/>
    </source>
</evidence>
<dbReference type="AlphaFoldDB" id="A0AAX4NXY5"/>
<feature type="domain" description="Nicotinamide phosphoribosyltransferase N-terminal" evidence="10">
    <location>
        <begin position="76"/>
        <end position="175"/>
    </location>
</feature>